<accession>A0ABR7IQQ7</accession>
<protein>
    <submittedName>
        <fullName evidence="1">Helix-turn-helix transcriptional regulator</fullName>
    </submittedName>
</protein>
<dbReference type="InterPro" id="IPR010982">
    <property type="entry name" value="Lambda_DNA-bd_dom_sf"/>
</dbReference>
<dbReference type="Gene3D" id="1.10.260.40">
    <property type="entry name" value="lambda repressor-like DNA-binding domains"/>
    <property type="match status" value="1"/>
</dbReference>
<keyword evidence="2" id="KW-1185">Reference proteome</keyword>
<comment type="caution">
    <text evidence="1">The sequence shown here is derived from an EMBL/GenBank/DDBJ whole genome shotgun (WGS) entry which is preliminary data.</text>
</comment>
<evidence type="ECO:0000313" key="1">
    <source>
        <dbReference type="EMBL" id="MBC5787480.1"/>
    </source>
</evidence>
<gene>
    <name evidence="1" type="ORF">H8Z77_05495</name>
</gene>
<reference evidence="1 2" key="1">
    <citation type="submission" date="2020-08" db="EMBL/GenBank/DDBJ databases">
        <title>Genome public.</title>
        <authorList>
            <person name="Liu C."/>
            <person name="Sun Q."/>
        </authorList>
    </citation>
    <scope>NUCLEOTIDE SEQUENCE [LARGE SCALE GENOMIC DNA]</scope>
    <source>
        <strain evidence="1 2">NSJ-27</strain>
    </source>
</reference>
<dbReference type="CDD" id="cd00093">
    <property type="entry name" value="HTH_XRE"/>
    <property type="match status" value="1"/>
</dbReference>
<dbReference type="EMBL" id="JACOQK010000001">
    <property type="protein sequence ID" value="MBC5787480.1"/>
    <property type="molecule type" value="Genomic_DNA"/>
</dbReference>
<dbReference type="InterPro" id="IPR001387">
    <property type="entry name" value="Cro/C1-type_HTH"/>
</dbReference>
<dbReference type="SUPFAM" id="SSF47413">
    <property type="entry name" value="lambda repressor-like DNA-binding domains"/>
    <property type="match status" value="1"/>
</dbReference>
<sequence length="34" mass="3885">MAFGEKLFKLRKERGLSQEALEEKVNTTCQAISK</sequence>
<dbReference type="Proteomes" id="UP000649151">
    <property type="component" value="Unassembled WGS sequence"/>
</dbReference>
<name>A0ABR7IQQ7_9CLOT</name>
<organism evidence="1 2">
    <name type="scientific">Clostridium facile</name>
    <dbReference type="NCBI Taxonomy" id="2763035"/>
    <lineage>
        <taxon>Bacteria</taxon>
        <taxon>Bacillati</taxon>
        <taxon>Bacillota</taxon>
        <taxon>Clostridia</taxon>
        <taxon>Eubacteriales</taxon>
        <taxon>Clostridiaceae</taxon>
        <taxon>Clostridium</taxon>
    </lineage>
</organism>
<evidence type="ECO:0000313" key="2">
    <source>
        <dbReference type="Proteomes" id="UP000649151"/>
    </source>
</evidence>
<proteinExistence type="predicted"/>